<evidence type="ECO:0000313" key="2">
    <source>
        <dbReference type="Proteomes" id="UP000319980"/>
    </source>
</evidence>
<dbReference type="EMBL" id="VOHK01000011">
    <property type="protein sequence ID" value="TWT17278.1"/>
    <property type="molecule type" value="Genomic_DNA"/>
</dbReference>
<comment type="caution">
    <text evidence="1">The sequence shown here is derived from an EMBL/GenBank/DDBJ whole genome shotgun (WGS) entry which is preliminary data.</text>
</comment>
<organism evidence="1 2">
    <name type="scientific">Luteimonas marina</name>
    <dbReference type="NCBI Taxonomy" id="488485"/>
    <lineage>
        <taxon>Bacteria</taxon>
        <taxon>Pseudomonadati</taxon>
        <taxon>Pseudomonadota</taxon>
        <taxon>Gammaproteobacteria</taxon>
        <taxon>Lysobacterales</taxon>
        <taxon>Lysobacteraceae</taxon>
        <taxon>Luteimonas</taxon>
    </lineage>
</organism>
<proteinExistence type="predicted"/>
<evidence type="ECO:0000313" key="1">
    <source>
        <dbReference type="EMBL" id="TWT17278.1"/>
    </source>
</evidence>
<gene>
    <name evidence="1" type="ORF">FQY83_17165</name>
</gene>
<reference evidence="1 2" key="1">
    <citation type="journal article" date="2008" name="Int. J. Syst. Evol. Microbiol.">
        <title>Luteimonas marina sp. nov., isolated from seawater.</title>
        <authorList>
            <person name="Baik K.S."/>
            <person name="Park S.C."/>
            <person name="Kim M.S."/>
            <person name="Kim E.M."/>
            <person name="Park C."/>
            <person name="Chun J."/>
            <person name="Seong C.N."/>
        </authorList>
    </citation>
    <scope>NUCLEOTIDE SEQUENCE [LARGE SCALE GENOMIC DNA]</scope>
    <source>
        <strain evidence="1 2">FR1330</strain>
    </source>
</reference>
<name>A0A5C5TV22_9GAMM</name>
<protein>
    <submittedName>
        <fullName evidence="1">Uncharacterized protein</fullName>
    </submittedName>
</protein>
<accession>A0A5C5TV22</accession>
<keyword evidence="2" id="KW-1185">Reference proteome</keyword>
<dbReference type="AlphaFoldDB" id="A0A5C5TV22"/>
<sequence length="69" mass="7459">MPAELILEAAREAREQAALSLSTIFVLGADITEEDGVIPAKAGIHLDLDLRFTWEEQRPTANGSRLSPG</sequence>
<dbReference type="Proteomes" id="UP000319980">
    <property type="component" value="Unassembled WGS sequence"/>
</dbReference>